<dbReference type="PROSITE" id="PS51819">
    <property type="entry name" value="VOC"/>
    <property type="match status" value="1"/>
</dbReference>
<dbReference type="AlphaFoldDB" id="A0A516RCL4"/>
<dbReference type="EMBL" id="CP040916">
    <property type="protein sequence ID" value="QDQ13390.1"/>
    <property type="molecule type" value="Genomic_DNA"/>
</dbReference>
<dbReference type="Pfam" id="PF00903">
    <property type="entry name" value="Glyoxalase"/>
    <property type="match status" value="1"/>
</dbReference>
<dbReference type="InterPro" id="IPR037523">
    <property type="entry name" value="VOC_core"/>
</dbReference>
<reference evidence="2 3" key="1">
    <citation type="journal article" date="2019" name="J. Ind. Microbiol. Biotechnol.">
        <title>The complete genomic sequence of Streptomyces spectabilis NRRL-2792 and identification of secondary metabolite biosynthetic gene clusters.</title>
        <authorList>
            <person name="Sinha A."/>
            <person name="Phillips-Salemka S."/>
            <person name="Niraula T.A."/>
            <person name="Short K.A."/>
            <person name="Niraula N.P."/>
        </authorList>
    </citation>
    <scope>NUCLEOTIDE SEQUENCE [LARGE SCALE GENOMIC DNA]</scope>
    <source>
        <strain evidence="2 3">NRRL 2792</strain>
    </source>
</reference>
<dbReference type="CDD" id="cd08351">
    <property type="entry name" value="ChaP_like"/>
    <property type="match status" value="1"/>
</dbReference>
<gene>
    <name evidence="2" type="ORF">FH965_24810</name>
</gene>
<dbReference type="RefSeq" id="WP_144320655.1">
    <property type="nucleotide sequence ID" value="NZ_CP040916.1"/>
</dbReference>
<dbReference type="Proteomes" id="UP000316806">
    <property type="component" value="Chromosome"/>
</dbReference>
<accession>A0A516RCL4</accession>
<organism evidence="2 3">
    <name type="scientific">Streptomyces spectabilis</name>
    <dbReference type="NCBI Taxonomy" id="68270"/>
    <lineage>
        <taxon>Bacteria</taxon>
        <taxon>Bacillati</taxon>
        <taxon>Actinomycetota</taxon>
        <taxon>Actinomycetes</taxon>
        <taxon>Kitasatosporales</taxon>
        <taxon>Streptomycetaceae</taxon>
        <taxon>Streptomyces</taxon>
    </lineage>
</organism>
<name>A0A516RCL4_STRST</name>
<dbReference type="SUPFAM" id="SSF54593">
    <property type="entry name" value="Glyoxalase/Bleomycin resistance protein/Dihydroxybiphenyl dioxygenase"/>
    <property type="match status" value="1"/>
</dbReference>
<dbReference type="Gene3D" id="3.10.180.10">
    <property type="entry name" value="2,3-Dihydroxybiphenyl 1,2-Dioxygenase, domain 1"/>
    <property type="match status" value="1"/>
</dbReference>
<proteinExistence type="predicted"/>
<evidence type="ECO:0000313" key="2">
    <source>
        <dbReference type="EMBL" id="QDQ13390.1"/>
    </source>
</evidence>
<evidence type="ECO:0000259" key="1">
    <source>
        <dbReference type="PROSITE" id="PS51819"/>
    </source>
</evidence>
<feature type="domain" description="VOC" evidence="1">
    <location>
        <begin position="4"/>
        <end position="122"/>
    </location>
</feature>
<protein>
    <submittedName>
        <fullName evidence="2">VOC family protein</fullName>
    </submittedName>
</protein>
<dbReference type="InterPro" id="IPR004360">
    <property type="entry name" value="Glyas_Fos-R_dOase_dom"/>
</dbReference>
<dbReference type="InterPro" id="IPR029068">
    <property type="entry name" value="Glyas_Bleomycin-R_OHBP_Dase"/>
</dbReference>
<evidence type="ECO:0000313" key="3">
    <source>
        <dbReference type="Proteomes" id="UP000316806"/>
    </source>
</evidence>
<sequence>MTIELNHTIVQAEDKKASAQFLADILGLEVGPQYGPFIPVEIPNGVTLDYYEGDGDPFVPQHYAFMVSDGEFDAIHGRIKERGLTYWADPHHARKNQINTNDGGRGLYWDDPNGHRLEIITKPYGAGDA</sequence>